<dbReference type="AlphaFoldDB" id="A0A1E7EM50"/>
<accession>A0A1E7EM50</accession>
<proteinExistence type="predicted"/>
<feature type="region of interest" description="Disordered" evidence="1">
    <location>
        <begin position="1"/>
        <end position="36"/>
    </location>
</feature>
<protein>
    <submittedName>
        <fullName evidence="2">Uncharacterized protein</fullName>
    </submittedName>
</protein>
<feature type="compositionally biased region" description="Low complexity" evidence="1">
    <location>
        <begin position="1"/>
        <end position="28"/>
    </location>
</feature>
<dbReference type="EMBL" id="KV784394">
    <property type="protein sequence ID" value="OEU06971.1"/>
    <property type="molecule type" value="Genomic_DNA"/>
</dbReference>
<keyword evidence="3" id="KW-1185">Reference proteome</keyword>
<dbReference type="OrthoDB" id="48808at2759"/>
<dbReference type="Proteomes" id="UP000095751">
    <property type="component" value="Unassembled WGS sequence"/>
</dbReference>
<evidence type="ECO:0000313" key="2">
    <source>
        <dbReference type="EMBL" id="OEU06971.1"/>
    </source>
</evidence>
<feature type="region of interest" description="Disordered" evidence="1">
    <location>
        <begin position="124"/>
        <end position="193"/>
    </location>
</feature>
<organism evidence="2 3">
    <name type="scientific">Fragilariopsis cylindrus CCMP1102</name>
    <dbReference type="NCBI Taxonomy" id="635003"/>
    <lineage>
        <taxon>Eukaryota</taxon>
        <taxon>Sar</taxon>
        <taxon>Stramenopiles</taxon>
        <taxon>Ochrophyta</taxon>
        <taxon>Bacillariophyta</taxon>
        <taxon>Bacillariophyceae</taxon>
        <taxon>Bacillariophycidae</taxon>
        <taxon>Bacillariales</taxon>
        <taxon>Bacillariaceae</taxon>
        <taxon>Fragilariopsis</taxon>
    </lineage>
</organism>
<sequence length="490" mass="55235">MKTTKTTNTATGNDNGNGSDNDNANTDTNGDDNDNDSNNFEFVVVLGLEGTGHHLYNALIDQSPYFKLYQNLITSNSQSQSTTSTSTSSKSSNFPQSLLNELRHSLFDTKSNIGLINAPCTERRVPIQKSKAKNKKAKNNKAKKSNSSSKRTRQQSSSSSSRATTTTSSSSTAGGRKLNVEHESEESYDPNSQEIFNRVVTALNDIKQLVIENNDNENNTDDQDDDDELKKLKSKIKLRIPINGGFGNTPRYGMLSYPNWKDLQQKQNSQDQQSQSQKLQSCRSYQHLSLDLLYHACHNANVICKHLYIYRNPIDILISTVYKRNFHGSHGYLFASRLYITMLQILESQLTNNVENSLGCIDFYEDENGNADNDYDNNEDNNSNLNEGIENDWKTLIRDVWGWSSSTNNVNDDYEHIIENTYKKKQSISSSLLLFKNNSANSNTTNTTTTDSSSMINELNTFIQNNKPYLDLFYTAHQRTIHAGCHGHSH</sequence>
<feature type="compositionally biased region" description="Low complexity" evidence="1">
    <location>
        <begin position="145"/>
        <end position="173"/>
    </location>
</feature>
<name>A0A1E7EM50_9STRA</name>
<evidence type="ECO:0000313" key="3">
    <source>
        <dbReference type="Proteomes" id="UP000095751"/>
    </source>
</evidence>
<dbReference type="InParanoid" id="A0A1E7EM50"/>
<dbReference type="KEGG" id="fcy:FRACYDRAFT_252603"/>
<evidence type="ECO:0000256" key="1">
    <source>
        <dbReference type="SAM" id="MobiDB-lite"/>
    </source>
</evidence>
<gene>
    <name evidence="2" type="ORF">FRACYDRAFT_252603</name>
</gene>
<reference evidence="2 3" key="1">
    <citation type="submission" date="2016-09" db="EMBL/GenBank/DDBJ databases">
        <title>Extensive genetic diversity and differential bi-allelic expression allows diatom success in the polar Southern Ocean.</title>
        <authorList>
            <consortium name="DOE Joint Genome Institute"/>
            <person name="Mock T."/>
            <person name="Otillar R.P."/>
            <person name="Strauss J."/>
            <person name="Dupont C."/>
            <person name="Frickenhaus S."/>
            <person name="Maumus F."/>
            <person name="Mcmullan M."/>
            <person name="Sanges R."/>
            <person name="Schmutz J."/>
            <person name="Toseland A."/>
            <person name="Valas R."/>
            <person name="Veluchamy A."/>
            <person name="Ward B.J."/>
            <person name="Allen A."/>
            <person name="Barry K."/>
            <person name="Falciatore A."/>
            <person name="Ferrante M."/>
            <person name="Fortunato A.E."/>
            <person name="Gloeckner G."/>
            <person name="Gruber A."/>
            <person name="Hipkin R."/>
            <person name="Janech M."/>
            <person name="Kroth P."/>
            <person name="Leese F."/>
            <person name="Lindquist E."/>
            <person name="Lyon B.R."/>
            <person name="Martin J."/>
            <person name="Mayer C."/>
            <person name="Parker M."/>
            <person name="Quesneville H."/>
            <person name="Raymond J."/>
            <person name="Uhlig C."/>
            <person name="Valentin K.U."/>
            <person name="Worden A.Z."/>
            <person name="Armbrust E.V."/>
            <person name="Bowler C."/>
            <person name="Green B."/>
            <person name="Moulton V."/>
            <person name="Van Oosterhout C."/>
            <person name="Grigoriev I."/>
        </authorList>
    </citation>
    <scope>NUCLEOTIDE SEQUENCE [LARGE SCALE GENOMIC DNA]</scope>
    <source>
        <strain evidence="2 3">CCMP1102</strain>
    </source>
</reference>
<feature type="compositionally biased region" description="Basic residues" evidence="1">
    <location>
        <begin position="130"/>
        <end position="144"/>
    </location>
</feature>